<proteinExistence type="predicted"/>
<protein>
    <submittedName>
        <fullName evidence="1">Uncharacterized protein</fullName>
    </submittedName>
</protein>
<organism evidence="1 2">
    <name type="scientific">Tropicibacter oceani</name>
    <dbReference type="NCBI Taxonomy" id="3058420"/>
    <lineage>
        <taxon>Bacteria</taxon>
        <taxon>Pseudomonadati</taxon>
        <taxon>Pseudomonadota</taxon>
        <taxon>Alphaproteobacteria</taxon>
        <taxon>Rhodobacterales</taxon>
        <taxon>Roseobacteraceae</taxon>
        <taxon>Tropicibacter</taxon>
    </lineage>
</organism>
<dbReference type="RefSeq" id="WP_282302570.1">
    <property type="nucleotide sequence ID" value="NZ_CP124617.1"/>
</dbReference>
<accession>A0ABY8QMW3</accession>
<keyword evidence="1" id="KW-0614">Plasmid</keyword>
<geneLocation type="plasmid" evidence="1 2">
    <name>unnamed1</name>
</geneLocation>
<name>A0ABY8QMW3_9RHOB</name>
<dbReference type="Proteomes" id="UP001241605">
    <property type="component" value="Plasmid unnamed1"/>
</dbReference>
<dbReference type="EMBL" id="CP124617">
    <property type="protein sequence ID" value="WGW05947.1"/>
    <property type="molecule type" value="Genomic_DNA"/>
</dbReference>
<keyword evidence="2" id="KW-1185">Reference proteome</keyword>
<evidence type="ECO:0000313" key="2">
    <source>
        <dbReference type="Proteomes" id="UP001241605"/>
    </source>
</evidence>
<reference evidence="1 2" key="1">
    <citation type="submission" date="2023-05" db="EMBL/GenBank/DDBJ databases">
        <title>YMD87, complete Genome.</title>
        <authorList>
            <person name="Zhang J."/>
            <person name="Xu X."/>
        </authorList>
    </citation>
    <scope>NUCLEOTIDE SEQUENCE [LARGE SCALE GENOMIC DNA]</scope>
    <source>
        <strain evidence="1 2">YMD87</strain>
        <plasmid evidence="1 2">unnamed1</plasmid>
    </source>
</reference>
<evidence type="ECO:0000313" key="1">
    <source>
        <dbReference type="EMBL" id="WGW05947.1"/>
    </source>
</evidence>
<sequence>MNGYDHEHSLGAAPAGTVGVNGFALPSGRMIVECTPIGRPDASQLVSVYEMLTTNAGYPPDIRALWDFRGFDFSPYDPAVCRKQVFSLERFPHRKGVKRGCLVDSELGYGHMRMFQELLGGFGIDDMNVIHVSYSRDELIGWLDS</sequence>
<gene>
    <name evidence="1" type="ORF">QF118_18920</name>
</gene>